<keyword evidence="2" id="KW-1185">Reference proteome</keyword>
<sequence>MVLVISPPSGSLSKKRRISDDSFATLPPPAPPTANHESGAGAARPLALVHRLPLELLFEIFTLAIDQPFNVFTGGPWTLGRVCRNWRRIAWSCPALWASFWVPRLSFSKETVSIALLNGVLQRSGCADLTFAVDFDYLCGSHKLLVDCLLPHISRWKSASFVHARPDAIVSSFSERAHPQPFQLVSLSLGFAEPTYLDSVTDACNVFREAPRLRTLRLSVPHQIFWPRSIQLPWAQLTHLILDLRKSGAVRKCIDTLALCPRIEVFEDQNTDADWSNVNTNIVTLPAIRSLRLRSSCILNYLTCPSLDDLTLPSNALNAQTSTALEMMQLRSHFQVRKFCLIPSQDPRCRRPISVVIPIPVFSETTELIIDLRYFKDWGNLSQLFQQIAFEGFPKLRSLTIKTPRVFTAEESCIAFDSALVDLIEYRWQAVEPRLRTVRIESENVTREVSNTRSDWKDAVMYNIQRLTAFKQEGLDLKVYDLKGEQNFIMSMDAKTDSAG</sequence>
<dbReference type="OMA" id="FSERAHP"/>
<dbReference type="SUPFAM" id="SSF52047">
    <property type="entry name" value="RNI-like"/>
    <property type="match status" value="1"/>
</dbReference>
<dbReference type="EMBL" id="FUEG01000001">
    <property type="protein sequence ID" value="SJK98139.1"/>
    <property type="molecule type" value="Genomic_DNA"/>
</dbReference>
<dbReference type="OrthoDB" id="2846292at2759"/>
<protein>
    <submittedName>
        <fullName evidence="1">Uncharacterized protein</fullName>
    </submittedName>
</protein>
<dbReference type="STRING" id="47428.A0A284QNU0"/>
<dbReference type="AlphaFoldDB" id="A0A284QNU0"/>
<organism evidence="1 2">
    <name type="scientific">Armillaria ostoyae</name>
    <name type="common">Armillaria root rot fungus</name>
    <dbReference type="NCBI Taxonomy" id="47428"/>
    <lineage>
        <taxon>Eukaryota</taxon>
        <taxon>Fungi</taxon>
        <taxon>Dikarya</taxon>
        <taxon>Basidiomycota</taxon>
        <taxon>Agaricomycotina</taxon>
        <taxon>Agaricomycetes</taxon>
        <taxon>Agaricomycetidae</taxon>
        <taxon>Agaricales</taxon>
        <taxon>Marasmiineae</taxon>
        <taxon>Physalacriaceae</taxon>
        <taxon>Armillaria</taxon>
    </lineage>
</organism>
<dbReference type="Proteomes" id="UP000219338">
    <property type="component" value="Unassembled WGS sequence"/>
</dbReference>
<evidence type="ECO:0000313" key="2">
    <source>
        <dbReference type="Proteomes" id="UP000219338"/>
    </source>
</evidence>
<evidence type="ECO:0000313" key="1">
    <source>
        <dbReference type="EMBL" id="SJK98139.1"/>
    </source>
</evidence>
<proteinExistence type="predicted"/>
<reference evidence="2" key="1">
    <citation type="journal article" date="2017" name="Nat. Ecol. Evol.">
        <title>Genome expansion and lineage-specific genetic innovations in the forest pathogenic fungi Armillaria.</title>
        <authorList>
            <person name="Sipos G."/>
            <person name="Prasanna A.N."/>
            <person name="Walter M.C."/>
            <person name="O'Connor E."/>
            <person name="Balint B."/>
            <person name="Krizsan K."/>
            <person name="Kiss B."/>
            <person name="Hess J."/>
            <person name="Varga T."/>
            <person name="Slot J."/>
            <person name="Riley R."/>
            <person name="Boka B."/>
            <person name="Rigling D."/>
            <person name="Barry K."/>
            <person name="Lee J."/>
            <person name="Mihaltcheva S."/>
            <person name="LaButti K."/>
            <person name="Lipzen A."/>
            <person name="Waldron R."/>
            <person name="Moloney N.M."/>
            <person name="Sperisen C."/>
            <person name="Kredics L."/>
            <person name="Vagvoelgyi C."/>
            <person name="Patrignani A."/>
            <person name="Fitzpatrick D."/>
            <person name="Nagy I."/>
            <person name="Doyle S."/>
            <person name="Anderson J.B."/>
            <person name="Grigoriev I.V."/>
            <person name="Gueldener U."/>
            <person name="Muensterkoetter M."/>
            <person name="Nagy L.G."/>
        </authorList>
    </citation>
    <scope>NUCLEOTIDE SEQUENCE [LARGE SCALE GENOMIC DNA]</scope>
    <source>
        <strain evidence="2">C18/9</strain>
    </source>
</reference>
<accession>A0A284QNU0</accession>
<name>A0A284QNU0_ARMOS</name>
<gene>
    <name evidence="1" type="ORF">ARMOST_01399</name>
</gene>